<dbReference type="PROSITE" id="PS50835">
    <property type="entry name" value="IG_LIKE"/>
    <property type="match status" value="4"/>
</dbReference>
<keyword evidence="5" id="KW-0393">Immunoglobulin domain</keyword>
<reference evidence="8 9" key="1">
    <citation type="journal article" date="2018" name="J. Allergy Clin. Immunol.">
        <title>High-quality assembly of Dermatophagoides pteronyssinus genome and transcriptome reveals a wide range of novel allergens.</title>
        <authorList>
            <person name="Liu X.Y."/>
            <person name="Yang K.Y."/>
            <person name="Wang M.Q."/>
            <person name="Kwok J.S."/>
            <person name="Zeng X."/>
            <person name="Yang Z."/>
            <person name="Xiao X.J."/>
            <person name="Lau C.P."/>
            <person name="Li Y."/>
            <person name="Huang Z.M."/>
            <person name="Ba J.G."/>
            <person name="Yim A.K."/>
            <person name="Ouyang C.Y."/>
            <person name="Ngai S.M."/>
            <person name="Chan T.F."/>
            <person name="Leung E.L."/>
            <person name="Liu L."/>
            <person name="Liu Z.G."/>
            <person name="Tsui S.K."/>
        </authorList>
    </citation>
    <scope>NUCLEOTIDE SEQUENCE [LARGE SCALE GENOMIC DNA]</scope>
    <source>
        <strain evidence="8">Derp</strain>
    </source>
</reference>
<evidence type="ECO:0000313" key="9">
    <source>
        <dbReference type="Proteomes" id="UP000887458"/>
    </source>
</evidence>
<dbReference type="InterPro" id="IPR036179">
    <property type="entry name" value="Ig-like_dom_sf"/>
</dbReference>
<feature type="transmembrane region" description="Helical" evidence="6">
    <location>
        <begin position="525"/>
        <end position="546"/>
    </location>
</feature>
<dbReference type="InterPro" id="IPR013783">
    <property type="entry name" value="Ig-like_fold"/>
</dbReference>
<protein>
    <recommendedName>
        <fullName evidence="7">Ig-like domain-containing protein</fullName>
    </recommendedName>
</protein>
<dbReference type="InterPro" id="IPR051275">
    <property type="entry name" value="Cell_adhesion_signaling"/>
</dbReference>
<dbReference type="EMBL" id="NJHN03000037">
    <property type="protein sequence ID" value="KAH9421836.1"/>
    <property type="molecule type" value="Genomic_DNA"/>
</dbReference>
<evidence type="ECO:0000256" key="1">
    <source>
        <dbReference type="ARBA" id="ARBA00004479"/>
    </source>
</evidence>
<keyword evidence="3" id="KW-1015">Disulfide bond</keyword>
<keyword evidence="6" id="KW-1133">Transmembrane helix</keyword>
<evidence type="ECO:0000259" key="7">
    <source>
        <dbReference type="PROSITE" id="PS50835"/>
    </source>
</evidence>
<proteinExistence type="predicted"/>
<dbReference type="Proteomes" id="UP000887458">
    <property type="component" value="Unassembled WGS sequence"/>
</dbReference>
<keyword evidence="9" id="KW-1185">Reference proteome</keyword>
<dbReference type="Pfam" id="PF13927">
    <property type="entry name" value="Ig_3"/>
    <property type="match status" value="1"/>
</dbReference>
<keyword evidence="6" id="KW-0812">Transmembrane</keyword>
<feature type="transmembrane region" description="Helical" evidence="6">
    <location>
        <begin position="274"/>
        <end position="292"/>
    </location>
</feature>
<evidence type="ECO:0000256" key="2">
    <source>
        <dbReference type="ARBA" id="ARBA00023136"/>
    </source>
</evidence>
<reference evidence="8 9" key="2">
    <citation type="journal article" date="2022" name="Mol. Biol. Evol.">
        <title>Comparative Genomics Reveals Insights into the Divergent Evolution of Astigmatic Mites and Household Pest Adaptations.</title>
        <authorList>
            <person name="Xiong Q."/>
            <person name="Wan A.T."/>
            <person name="Liu X."/>
            <person name="Fung C.S."/>
            <person name="Xiao X."/>
            <person name="Malainual N."/>
            <person name="Hou J."/>
            <person name="Wang L."/>
            <person name="Wang M."/>
            <person name="Yang K.Y."/>
            <person name="Cui Y."/>
            <person name="Leung E.L."/>
            <person name="Nong W."/>
            <person name="Shin S.K."/>
            <person name="Au S.W."/>
            <person name="Jeong K.Y."/>
            <person name="Chew F.T."/>
            <person name="Hui J.H."/>
            <person name="Leung T.F."/>
            <person name="Tungtrongchitr A."/>
            <person name="Zhong N."/>
            <person name="Liu Z."/>
            <person name="Tsui S.K."/>
        </authorList>
    </citation>
    <scope>NUCLEOTIDE SEQUENCE [LARGE SCALE GENOMIC DNA]</scope>
    <source>
        <strain evidence="8">Derp</strain>
    </source>
</reference>
<evidence type="ECO:0000256" key="5">
    <source>
        <dbReference type="ARBA" id="ARBA00023319"/>
    </source>
</evidence>
<dbReference type="InterPro" id="IPR007110">
    <property type="entry name" value="Ig-like_dom"/>
</dbReference>
<evidence type="ECO:0000256" key="3">
    <source>
        <dbReference type="ARBA" id="ARBA00023157"/>
    </source>
</evidence>
<dbReference type="SUPFAM" id="SSF48726">
    <property type="entry name" value="Immunoglobulin"/>
    <property type="match status" value="4"/>
</dbReference>
<evidence type="ECO:0000313" key="8">
    <source>
        <dbReference type="EMBL" id="KAH9421836.1"/>
    </source>
</evidence>
<gene>
    <name evidence="8" type="ORF">DERP_002126</name>
</gene>
<feature type="domain" description="Ig-like" evidence="7">
    <location>
        <begin position="32"/>
        <end position="117"/>
    </location>
</feature>
<evidence type="ECO:0000256" key="6">
    <source>
        <dbReference type="SAM" id="Phobius"/>
    </source>
</evidence>
<comment type="caution">
    <text evidence="8">The sequence shown here is derived from an EMBL/GenBank/DDBJ whole genome shotgun (WGS) entry which is preliminary data.</text>
</comment>
<keyword evidence="4" id="KW-0325">Glycoprotein</keyword>
<feature type="transmembrane region" description="Helical" evidence="6">
    <location>
        <begin position="14"/>
        <end position="37"/>
    </location>
</feature>
<dbReference type="SMART" id="SM00409">
    <property type="entry name" value="IG"/>
    <property type="match status" value="4"/>
</dbReference>
<sequence length="567" mass="66180">MVVNQDQFNLKKDIIMLSYIFYFIIICRFGIPFVNLLETDVIYEGPKYVEEGKILQISCILSRYLWPQWSFNNQRLDEIEDSRIELRFENGRQSSIDRREILIIENVSLNDEGFYRCNQHSIRVHYVHVLPKFPFNHSNISPSRLVKILQKEFDNVELECQSDHYNQRYSPVNWSKNGLPIKREDGRRIQHDNRLIIYNATSETDAGQYYCQLTINSIDIELIKNSGQTIELRAAINVKPFSMNVIRRKENDSLSMICNYSGHPKGTIKWMISMFKNSYLVSLILFLIIYQIDNNTLSSSSSSSLSSENGIRFDQSEQPNDMIIIDRLKRRNSGIFKCQVDNIWTSDQKSFQLIVDDNSIDMDDKEILIERRELRIPCRLSDSIPIRQDEPTWYCKIHNSEATTKVRTKPLLHQFEELDADNFKSANLVEGDRLSLRCALIEGYGKDAKIQWLMYGEFEGPDNEREINVSDTRISIQNNETAQESVLTIESVVPQDRYFYVCKATNEITDYNNTILLRVKDKYAALWPFLGIVAEVLILCIIILVYEKRKVKPDFDDADHNNKNGEG</sequence>
<dbReference type="InterPro" id="IPR003599">
    <property type="entry name" value="Ig_sub"/>
</dbReference>
<feature type="domain" description="Ig-like" evidence="7">
    <location>
        <begin position="142"/>
        <end position="221"/>
    </location>
</feature>
<dbReference type="InterPro" id="IPR003598">
    <property type="entry name" value="Ig_sub2"/>
</dbReference>
<evidence type="ECO:0000256" key="4">
    <source>
        <dbReference type="ARBA" id="ARBA00023180"/>
    </source>
</evidence>
<keyword evidence="2 6" id="KW-0472">Membrane</keyword>
<dbReference type="SMART" id="SM00408">
    <property type="entry name" value="IGc2"/>
    <property type="match status" value="4"/>
</dbReference>
<feature type="domain" description="Ig-like" evidence="7">
    <location>
        <begin position="240"/>
        <end position="352"/>
    </location>
</feature>
<accession>A0ABQ8JGU8</accession>
<dbReference type="Gene3D" id="2.60.40.10">
    <property type="entry name" value="Immunoglobulins"/>
    <property type="match status" value="4"/>
</dbReference>
<feature type="domain" description="Ig-like" evidence="7">
    <location>
        <begin position="410"/>
        <end position="518"/>
    </location>
</feature>
<dbReference type="PANTHER" id="PTHR11640">
    <property type="entry name" value="NEPHRIN"/>
    <property type="match status" value="1"/>
</dbReference>
<name>A0ABQ8JGU8_DERPT</name>
<organism evidence="8 9">
    <name type="scientific">Dermatophagoides pteronyssinus</name>
    <name type="common">European house dust mite</name>
    <dbReference type="NCBI Taxonomy" id="6956"/>
    <lineage>
        <taxon>Eukaryota</taxon>
        <taxon>Metazoa</taxon>
        <taxon>Ecdysozoa</taxon>
        <taxon>Arthropoda</taxon>
        <taxon>Chelicerata</taxon>
        <taxon>Arachnida</taxon>
        <taxon>Acari</taxon>
        <taxon>Acariformes</taxon>
        <taxon>Sarcoptiformes</taxon>
        <taxon>Astigmata</taxon>
        <taxon>Psoroptidia</taxon>
        <taxon>Analgoidea</taxon>
        <taxon>Pyroglyphidae</taxon>
        <taxon>Dermatophagoidinae</taxon>
        <taxon>Dermatophagoides</taxon>
    </lineage>
</organism>
<comment type="subcellular location">
    <subcellularLocation>
        <location evidence="1">Membrane</location>
        <topology evidence="1">Single-pass type I membrane protein</topology>
    </subcellularLocation>
</comment>